<comment type="caution">
    <text evidence="2">The sequence shown here is derived from an EMBL/GenBank/DDBJ whole genome shotgun (WGS) entry which is preliminary data.</text>
</comment>
<keyword evidence="1" id="KW-0812">Transmembrane</keyword>
<feature type="transmembrane region" description="Helical" evidence="1">
    <location>
        <begin position="189"/>
        <end position="208"/>
    </location>
</feature>
<accession>A0AA40DIE4</accession>
<gene>
    <name evidence="2" type="ORF">B0T21DRAFT_353874</name>
</gene>
<reference evidence="2" key="1">
    <citation type="submission" date="2023-06" db="EMBL/GenBank/DDBJ databases">
        <title>Genome-scale phylogeny and comparative genomics of the fungal order Sordariales.</title>
        <authorList>
            <consortium name="Lawrence Berkeley National Laboratory"/>
            <person name="Hensen N."/>
            <person name="Bonometti L."/>
            <person name="Westerberg I."/>
            <person name="Brannstrom I.O."/>
            <person name="Guillou S."/>
            <person name="Cros-Aarteil S."/>
            <person name="Calhoun S."/>
            <person name="Haridas S."/>
            <person name="Kuo A."/>
            <person name="Mondo S."/>
            <person name="Pangilinan J."/>
            <person name="Riley R."/>
            <person name="Labutti K."/>
            <person name="Andreopoulos B."/>
            <person name="Lipzen A."/>
            <person name="Chen C."/>
            <person name="Yanf M."/>
            <person name="Daum C."/>
            <person name="Ng V."/>
            <person name="Clum A."/>
            <person name="Steindorff A."/>
            <person name="Ohm R."/>
            <person name="Martin F."/>
            <person name="Silar P."/>
            <person name="Natvig D."/>
            <person name="Lalanne C."/>
            <person name="Gautier V."/>
            <person name="Ament-Velasquez S.L."/>
            <person name="Kruys A."/>
            <person name="Hutchinson M.I."/>
            <person name="Powell A.J."/>
            <person name="Barry K."/>
            <person name="Miller A.N."/>
            <person name="Grigoriev I.V."/>
            <person name="Debuchy R."/>
            <person name="Gladieux P."/>
            <person name="Thoren M.H."/>
            <person name="Johannesson H."/>
        </authorList>
    </citation>
    <scope>NUCLEOTIDE SEQUENCE</scope>
    <source>
        <strain evidence="2">CBS 540.89</strain>
    </source>
</reference>
<feature type="non-terminal residue" evidence="2">
    <location>
        <position position="1"/>
    </location>
</feature>
<evidence type="ECO:0000313" key="2">
    <source>
        <dbReference type="EMBL" id="KAK0701073.1"/>
    </source>
</evidence>
<sequence>LKYFSKYFNKYLNNNNKCFNKYFSKYLIIIKNKLYKRIAKLYIPNYIKVYILNLITLPLSIDYYSLITLLLSINLLLLNIKLSLNTNLVSYLKGNIAILKLFKSLIAYLISHYNLISLIAYLLTLVYILLYINQVIDNLNPYIKDIKEFILYIFKDILKSVLKVYYNVLPINKYLPYNKGYYRKLNLYFIYRYLLKSFKVIATYSIYYKVSIGFNIKAILKDLKHKTIIYWINSLFIIFSSFIEKSIIIINYNFKYNIKFKIASIEKVVNRPYYIKIKLNTLIIKVNYNTLSLKLKVNRIYIFRLFNIVKGLTIYLKNYLKST</sequence>
<evidence type="ECO:0000256" key="1">
    <source>
        <dbReference type="SAM" id="Phobius"/>
    </source>
</evidence>
<feature type="transmembrane region" description="Helical" evidence="1">
    <location>
        <begin position="105"/>
        <end position="129"/>
    </location>
</feature>
<dbReference type="EMBL" id="JAUKTV010000035">
    <property type="protein sequence ID" value="KAK0701073.1"/>
    <property type="molecule type" value="Genomic_DNA"/>
</dbReference>
<keyword evidence="1" id="KW-1133">Transmembrane helix</keyword>
<dbReference type="Proteomes" id="UP001172159">
    <property type="component" value="Unassembled WGS sequence"/>
</dbReference>
<feature type="transmembrane region" description="Helical" evidence="1">
    <location>
        <begin position="228"/>
        <end position="252"/>
    </location>
</feature>
<organism evidence="2 3">
    <name type="scientific">Apiosordaria backusii</name>
    <dbReference type="NCBI Taxonomy" id="314023"/>
    <lineage>
        <taxon>Eukaryota</taxon>
        <taxon>Fungi</taxon>
        <taxon>Dikarya</taxon>
        <taxon>Ascomycota</taxon>
        <taxon>Pezizomycotina</taxon>
        <taxon>Sordariomycetes</taxon>
        <taxon>Sordariomycetidae</taxon>
        <taxon>Sordariales</taxon>
        <taxon>Lasiosphaeriaceae</taxon>
        <taxon>Apiosordaria</taxon>
    </lineage>
</organism>
<proteinExistence type="predicted"/>
<dbReference type="AlphaFoldDB" id="A0AA40DIE4"/>
<name>A0AA40DIE4_9PEZI</name>
<protein>
    <submittedName>
        <fullName evidence="2">Uncharacterized protein</fullName>
    </submittedName>
</protein>
<evidence type="ECO:0000313" key="3">
    <source>
        <dbReference type="Proteomes" id="UP001172159"/>
    </source>
</evidence>
<keyword evidence="3" id="KW-1185">Reference proteome</keyword>
<keyword evidence="1" id="KW-0472">Membrane</keyword>